<gene>
    <name evidence="2" type="ORF">SODALDRAFT_379290</name>
</gene>
<organism evidence="2 3">
    <name type="scientific">Sodiomyces alkalinus (strain CBS 110278 / VKM F-3762 / F11)</name>
    <name type="common">Alkaliphilic filamentous fungus</name>
    <dbReference type="NCBI Taxonomy" id="1314773"/>
    <lineage>
        <taxon>Eukaryota</taxon>
        <taxon>Fungi</taxon>
        <taxon>Dikarya</taxon>
        <taxon>Ascomycota</taxon>
        <taxon>Pezizomycotina</taxon>
        <taxon>Sordariomycetes</taxon>
        <taxon>Hypocreomycetidae</taxon>
        <taxon>Glomerellales</taxon>
        <taxon>Plectosphaerellaceae</taxon>
        <taxon>Sodiomyces</taxon>
    </lineage>
</organism>
<sequence length="220" mass="24355">MCPRVSRPEGLLPPRSYNFIQQETVTYSHGRQRKDTIQTPLGHPVQSTASPYGTFNSASPTLLIPMRPKQEEHNQPNPKRPNSTPNPQRPLSLPPHPLNTILRLDIQAMLIRLLRRKIGHGPVPKTERDVGVAQHHHHRPVVVLLAVISLHRRRRGLVVAAVLFHVCVFLHQTTERRVEKGGTGLFVLGGGGTGDGFDFLLGERSCGFVGVIMVLEESGG</sequence>
<dbReference type="RefSeq" id="XP_028465871.1">
    <property type="nucleotide sequence ID" value="XM_028615030.1"/>
</dbReference>
<evidence type="ECO:0000256" key="1">
    <source>
        <dbReference type="SAM" id="MobiDB-lite"/>
    </source>
</evidence>
<proteinExistence type="predicted"/>
<keyword evidence="3" id="KW-1185">Reference proteome</keyword>
<feature type="compositionally biased region" description="Polar residues" evidence="1">
    <location>
        <begin position="45"/>
        <end position="60"/>
    </location>
</feature>
<dbReference type="Proteomes" id="UP000272025">
    <property type="component" value="Unassembled WGS sequence"/>
</dbReference>
<evidence type="ECO:0000313" key="2">
    <source>
        <dbReference type="EMBL" id="ROT38065.1"/>
    </source>
</evidence>
<protein>
    <submittedName>
        <fullName evidence="2">Uncharacterized protein</fullName>
    </submittedName>
</protein>
<dbReference type="GeneID" id="39583507"/>
<reference evidence="2 3" key="1">
    <citation type="journal article" date="2018" name="Mol. Ecol.">
        <title>The obligate alkalophilic soda-lake fungus Sodiomyces alkalinus has shifted to a protein diet.</title>
        <authorList>
            <person name="Grum-Grzhimaylo A.A."/>
            <person name="Falkoski D.L."/>
            <person name="van den Heuvel J."/>
            <person name="Valero-Jimenez C.A."/>
            <person name="Min B."/>
            <person name="Choi I.G."/>
            <person name="Lipzen A."/>
            <person name="Daum C.G."/>
            <person name="Aanen D.K."/>
            <person name="Tsang A."/>
            <person name="Henrissat B."/>
            <person name="Bilanenko E.N."/>
            <person name="de Vries R.P."/>
            <person name="van Kan J.A.L."/>
            <person name="Grigoriev I.V."/>
            <person name="Debets A.J.M."/>
        </authorList>
    </citation>
    <scope>NUCLEOTIDE SEQUENCE [LARGE SCALE GENOMIC DNA]</scope>
    <source>
        <strain evidence="2 3">F11</strain>
    </source>
</reference>
<feature type="compositionally biased region" description="Polar residues" evidence="1">
    <location>
        <begin position="75"/>
        <end position="86"/>
    </location>
</feature>
<accession>A0A3N2PU88</accession>
<evidence type="ECO:0000313" key="3">
    <source>
        <dbReference type="Proteomes" id="UP000272025"/>
    </source>
</evidence>
<dbReference type="EMBL" id="ML119056">
    <property type="protein sequence ID" value="ROT38065.1"/>
    <property type="molecule type" value="Genomic_DNA"/>
</dbReference>
<feature type="region of interest" description="Disordered" evidence="1">
    <location>
        <begin position="36"/>
        <end position="96"/>
    </location>
</feature>
<dbReference type="AlphaFoldDB" id="A0A3N2PU88"/>
<name>A0A3N2PU88_SODAK</name>